<feature type="chain" id="PRO_5041383762" evidence="3">
    <location>
        <begin position="30"/>
        <end position="406"/>
    </location>
</feature>
<dbReference type="Pfam" id="PF13458">
    <property type="entry name" value="Peripla_BP_6"/>
    <property type="match status" value="1"/>
</dbReference>
<feature type="signal peptide" evidence="3">
    <location>
        <begin position="1"/>
        <end position="29"/>
    </location>
</feature>
<keyword evidence="6" id="KW-1185">Reference proteome</keyword>
<dbReference type="Proteomes" id="UP000549113">
    <property type="component" value="Unassembled WGS sequence"/>
</dbReference>
<accession>A0AA40SRK6</accession>
<evidence type="ECO:0000259" key="4">
    <source>
        <dbReference type="Pfam" id="PF13458"/>
    </source>
</evidence>
<evidence type="ECO:0000313" key="6">
    <source>
        <dbReference type="Proteomes" id="UP000549113"/>
    </source>
</evidence>
<dbReference type="InterPro" id="IPR006311">
    <property type="entry name" value="TAT_signal"/>
</dbReference>
<dbReference type="InterPro" id="IPR028081">
    <property type="entry name" value="Leu-bd"/>
</dbReference>
<proteinExistence type="inferred from homology"/>
<dbReference type="PANTHER" id="PTHR47235">
    <property type="entry name" value="BLR6548 PROTEIN"/>
    <property type="match status" value="1"/>
</dbReference>
<evidence type="ECO:0000256" key="2">
    <source>
        <dbReference type="ARBA" id="ARBA00022729"/>
    </source>
</evidence>
<reference evidence="5 6" key="1">
    <citation type="submission" date="2020-08" db="EMBL/GenBank/DDBJ databases">
        <title>Sequencing the genomes of 1000 actinobacteria strains.</title>
        <authorList>
            <person name="Klenk H.-P."/>
        </authorList>
    </citation>
    <scope>NUCLEOTIDE SEQUENCE [LARGE SCALE GENOMIC DNA]</scope>
    <source>
        <strain evidence="5 6">DSM 19600</strain>
    </source>
</reference>
<name>A0AA40SRK6_9MICO</name>
<evidence type="ECO:0000313" key="5">
    <source>
        <dbReference type="EMBL" id="MBB4141009.1"/>
    </source>
</evidence>
<evidence type="ECO:0000256" key="1">
    <source>
        <dbReference type="ARBA" id="ARBA00010062"/>
    </source>
</evidence>
<evidence type="ECO:0000256" key="3">
    <source>
        <dbReference type="SAM" id="SignalP"/>
    </source>
</evidence>
<dbReference type="PROSITE" id="PS51257">
    <property type="entry name" value="PROKAR_LIPOPROTEIN"/>
    <property type="match status" value="1"/>
</dbReference>
<dbReference type="CDD" id="cd06343">
    <property type="entry name" value="PBP1_ABC_ligand_binding-like"/>
    <property type="match status" value="1"/>
</dbReference>
<dbReference type="PANTHER" id="PTHR47235:SF1">
    <property type="entry name" value="BLR6548 PROTEIN"/>
    <property type="match status" value="1"/>
</dbReference>
<dbReference type="AlphaFoldDB" id="A0AA40SRK6"/>
<dbReference type="Gene3D" id="3.40.50.2300">
    <property type="match status" value="2"/>
</dbReference>
<dbReference type="PROSITE" id="PS51318">
    <property type="entry name" value="TAT"/>
    <property type="match status" value="1"/>
</dbReference>
<comment type="similarity">
    <text evidence="1">Belongs to the leucine-binding protein family.</text>
</comment>
<sequence length="406" mass="42232">MKTSRRAALASLALLSAAALTLSACTARNATPADGGESEDAAPIVIGASWPQSGPLGAVAPGLTGLETYIDMTNEAGGIDGHPIELVTADDAYDPARLVENERKFVEKDGAVLVVNFGGISIAGRDYLNQNGVAGISMAGNSPLSDIEGFPLQRAFWSDVSWEGHLQANWLKAEKPDAAVGYIGFNNDLSESQLAGLKAGGVEPVETALVAPGTADLSAQISQFQAAAVDTVIINIGAPTVGAVLAYIHQIGWEPTIILGSTTSDFTTAIHQAGGDAVEGAYAFKTFIDPADPRFAEDPDYLAYAAAVTEAGHEDVLGDAMTIQGYGLGAAIVAALEGADSYDSEGIIAAWDSFSELENPLLVPGIVYDSGPHGRIAFQFEFSRFDGTSWLPEGEIVDVRDEGIVE</sequence>
<keyword evidence="2 3" id="KW-0732">Signal</keyword>
<dbReference type="EMBL" id="JACIFH010000001">
    <property type="protein sequence ID" value="MBB4141009.1"/>
    <property type="molecule type" value="Genomic_DNA"/>
</dbReference>
<gene>
    <name evidence="5" type="ORF">BKA10_002803</name>
</gene>
<feature type="domain" description="Leucine-binding protein" evidence="4">
    <location>
        <begin position="43"/>
        <end position="361"/>
    </location>
</feature>
<organism evidence="5 6">
    <name type="scientific">Microbacterium invictum</name>
    <dbReference type="NCBI Taxonomy" id="515415"/>
    <lineage>
        <taxon>Bacteria</taxon>
        <taxon>Bacillati</taxon>
        <taxon>Actinomycetota</taxon>
        <taxon>Actinomycetes</taxon>
        <taxon>Micrococcales</taxon>
        <taxon>Microbacteriaceae</taxon>
        <taxon>Microbacterium</taxon>
    </lineage>
</organism>
<dbReference type="SUPFAM" id="SSF53822">
    <property type="entry name" value="Periplasmic binding protein-like I"/>
    <property type="match status" value="1"/>
</dbReference>
<dbReference type="RefSeq" id="WP_183500541.1">
    <property type="nucleotide sequence ID" value="NZ_BAABCO010000004.1"/>
</dbReference>
<comment type="caution">
    <text evidence="5">The sequence shown here is derived from an EMBL/GenBank/DDBJ whole genome shotgun (WGS) entry which is preliminary data.</text>
</comment>
<dbReference type="InterPro" id="IPR028082">
    <property type="entry name" value="Peripla_BP_I"/>
</dbReference>
<protein>
    <submittedName>
        <fullName evidence="5">ABC-type branched-subunit amino acid transport system substrate-binding protein</fullName>
    </submittedName>
</protein>